<proteinExistence type="predicted"/>
<evidence type="ECO:0000313" key="1">
    <source>
        <dbReference type="EMBL" id="MFL2029433.1"/>
    </source>
</evidence>
<sequence length="89" mass="10221">MMQTLLHLETIEQVLAKNGTQFILFNYANTVASMKKIINYAMENNIFENTAKAESDINSSLSDLLEPNHPKIEHKKNTVNFEQHKNNSK</sequence>
<dbReference type="RefSeq" id="WP_125549954.1">
    <property type="nucleotide sequence ID" value="NZ_JBGQPK010000025.1"/>
</dbReference>
<name>A0ABW8UDG0_9LACO</name>
<organism evidence="1 2">
    <name type="scientific">Loigolactobacillus zhaoyuanensis</name>
    <dbReference type="NCBI Taxonomy" id="2486017"/>
    <lineage>
        <taxon>Bacteria</taxon>
        <taxon>Bacillati</taxon>
        <taxon>Bacillota</taxon>
        <taxon>Bacilli</taxon>
        <taxon>Lactobacillales</taxon>
        <taxon>Lactobacillaceae</taxon>
        <taxon>Loigolactobacillus</taxon>
    </lineage>
</organism>
<protein>
    <submittedName>
        <fullName evidence="1">Uncharacterized protein</fullName>
    </submittedName>
</protein>
<evidence type="ECO:0000313" key="2">
    <source>
        <dbReference type="Proteomes" id="UP001625389"/>
    </source>
</evidence>
<dbReference type="EMBL" id="JBGQPK010000025">
    <property type="protein sequence ID" value="MFL2029433.1"/>
    <property type="molecule type" value="Genomic_DNA"/>
</dbReference>
<accession>A0ABW8UDG0</accession>
<dbReference type="Proteomes" id="UP001625389">
    <property type="component" value="Unassembled WGS sequence"/>
</dbReference>
<comment type="caution">
    <text evidence="1">The sequence shown here is derived from an EMBL/GenBank/DDBJ whole genome shotgun (WGS) entry which is preliminary data.</text>
</comment>
<reference evidence="1 2" key="1">
    <citation type="submission" date="2024-08" db="EMBL/GenBank/DDBJ databases">
        <authorList>
            <person name="Arias E."/>
        </authorList>
    </citation>
    <scope>NUCLEOTIDE SEQUENCE [LARGE SCALE GENOMIC DNA]</scope>
    <source>
        <strain evidence="1 2">FAM 25317</strain>
    </source>
</reference>
<gene>
    <name evidence="1" type="ORF">ACEN34_07365</name>
</gene>
<keyword evidence="2" id="KW-1185">Reference proteome</keyword>